<evidence type="ECO:0000313" key="2">
    <source>
        <dbReference type="Proteomes" id="UP001148629"/>
    </source>
</evidence>
<proteinExistence type="predicted"/>
<comment type="caution">
    <text evidence="1">The sequence shown here is derived from an EMBL/GenBank/DDBJ whole genome shotgun (WGS) entry which is preliminary data.</text>
</comment>
<dbReference type="EMBL" id="JANRMS010001211">
    <property type="protein sequence ID" value="KAJ3530092.1"/>
    <property type="molecule type" value="Genomic_DNA"/>
</dbReference>
<reference evidence="1" key="1">
    <citation type="submission" date="2022-08" db="EMBL/GenBank/DDBJ databases">
        <title>Genome Sequence of Fusarium decemcellulare.</title>
        <authorList>
            <person name="Buettner E."/>
        </authorList>
    </citation>
    <scope>NUCLEOTIDE SEQUENCE</scope>
    <source>
        <strain evidence="1">Babe19</strain>
    </source>
</reference>
<sequence>MAKSSQSTDQGYIDMINNNGDFGDMFWSSEPKPSNDGGHNAESHDSVDVNVDKTESFWMESNDVGLPLVTFDDLPFNDGSWDHFLSAGASLDLQSPMNANGIEFSSNDCSWGGMDWPNAADQLDPLENVLDPSTVNPDFLDMPPLNLNNNGASTESMFDNLDLDHALSCALNPESTALSQESIGSNDSGLDRSHSTAAGSQETTSVQQSFGHIPRHAEPAEHTTSSQSNQQTSQSPLPKHVAQILAKSYLQSYGWQASKCTASLPHETARRLAELLLQENGYHQVIPETATNPFGQTDGQRNQHVEKPIPPDSHPLAAPDLCTPQKHQTRPKRQAPWTTHATSIMAAIVFSWLSLPTKSTSLQEPTSPPEPTSPSEPSVFENSISGSIFDFDFTDDSSIDVSEESTPPLGAATLANDTDVPDAVVILPSTEATSPRFTDEGVTVLQAKRRPSHSGGYGSVKRLKSSFQGTSSQLGTPRSDSSAKSCMLCKMKHRSCQRDGAGPCKCCRHYYRDSKNSQSLGLARSICQLPDDPALDVRASIKDFFQLTLRDLISFEATGLVTTVELVHPLQLLGNDVIHMVDAPKFTFEVEAGITNGDIGCLPVDAFLHARLHDIRHALQNNNRAVAKAALENLKDLFGFQRQGFRILTSKLPSIDALIKWAQYGIGLRAEICPHDMEFALDDFLETYVNRAPQLPLPKMFFEISCLARFLDNRRPVLAVEGQQCLESLTTFYDSLCHQSIGTTSTSPYMQMQEYNSWRNSSRIHEEIRNQLVLIAANAIEKREMRLMRRFDELSTQLSRRRGDIYILSACQERMRLFYRRNRNRYSNFFGAADRFRNNKTMADFMTRRACFVGFMYTKGDPDRSPFSGYFKDQERKALKNDQDLIAKFERLKNAEHHFYEKSCDTPDDALYVQLQREKKDRRQKSTKTARYVEGATQHGWVKGWRNTPSAEPHRSHEFKRGDWRTNHGTSKMRKIRRPANQQS</sequence>
<name>A0ACC1S1R3_9HYPO</name>
<organism evidence="1 2">
    <name type="scientific">Fusarium decemcellulare</name>
    <dbReference type="NCBI Taxonomy" id="57161"/>
    <lineage>
        <taxon>Eukaryota</taxon>
        <taxon>Fungi</taxon>
        <taxon>Dikarya</taxon>
        <taxon>Ascomycota</taxon>
        <taxon>Pezizomycotina</taxon>
        <taxon>Sordariomycetes</taxon>
        <taxon>Hypocreomycetidae</taxon>
        <taxon>Hypocreales</taxon>
        <taxon>Nectriaceae</taxon>
        <taxon>Fusarium</taxon>
        <taxon>Fusarium decemcellulare species complex</taxon>
    </lineage>
</organism>
<dbReference type="Proteomes" id="UP001148629">
    <property type="component" value="Unassembled WGS sequence"/>
</dbReference>
<gene>
    <name evidence="1" type="ORF">NM208_g9479</name>
</gene>
<keyword evidence="2" id="KW-1185">Reference proteome</keyword>
<evidence type="ECO:0000313" key="1">
    <source>
        <dbReference type="EMBL" id="KAJ3530092.1"/>
    </source>
</evidence>
<accession>A0ACC1S1R3</accession>
<protein>
    <submittedName>
        <fullName evidence="1">Uncharacterized protein</fullName>
    </submittedName>
</protein>